<accession>A0ABR6XM74</accession>
<dbReference type="EMBL" id="JACOFU010000001">
    <property type="protein sequence ID" value="MBC3830511.1"/>
    <property type="molecule type" value="Genomic_DNA"/>
</dbReference>
<feature type="signal peptide" evidence="2">
    <location>
        <begin position="1"/>
        <end position="21"/>
    </location>
</feature>
<protein>
    <submittedName>
        <fullName evidence="3">Uncharacterized protein</fullName>
    </submittedName>
</protein>
<keyword evidence="2" id="KW-0732">Signal</keyword>
<dbReference type="Proteomes" id="UP000643610">
    <property type="component" value="Unassembled WGS sequence"/>
</dbReference>
<evidence type="ECO:0000256" key="2">
    <source>
        <dbReference type="SAM" id="SignalP"/>
    </source>
</evidence>
<sequence>MIILIKKIILSFVLVSSYAFAMTSDLNNITTESAVQALSKEFSSGSILSVPLAELALNKLEQLQTTLQVELQEKETACLDHFFTNACLQELRLKRRELQAILRNIRIEAKSFLRGTRANKSKNLVEQD</sequence>
<keyword evidence="4" id="KW-1185">Reference proteome</keyword>
<evidence type="ECO:0000313" key="3">
    <source>
        <dbReference type="EMBL" id="MBC3830511.1"/>
    </source>
</evidence>
<feature type="coiled-coil region" evidence="1">
    <location>
        <begin position="53"/>
        <end position="108"/>
    </location>
</feature>
<organism evidence="3 4">
    <name type="scientific">Undibacterium amnicola</name>
    <dbReference type="NCBI Taxonomy" id="1834038"/>
    <lineage>
        <taxon>Bacteria</taxon>
        <taxon>Pseudomonadati</taxon>
        <taxon>Pseudomonadota</taxon>
        <taxon>Betaproteobacteria</taxon>
        <taxon>Burkholderiales</taxon>
        <taxon>Oxalobacteraceae</taxon>
        <taxon>Undibacterium</taxon>
    </lineage>
</organism>
<evidence type="ECO:0000256" key="1">
    <source>
        <dbReference type="SAM" id="Coils"/>
    </source>
</evidence>
<keyword evidence="1" id="KW-0175">Coiled coil</keyword>
<proteinExistence type="predicted"/>
<name>A0ABR6XM74_9BURK</name>
<dbReference type="RefSeq" id="WP_186889515.1">
    <property type="nucleotide sequence ID" value="NZ_JACOFU010000001.1"/>
</dbReference>
<evidence type="ECO:0000313" key="4">
    <source>
        <dbReference type="Proteomes" id="UP000643610"/>
    </source>
</evidence>
<reference evidence="3 4" key="1">
    <citation type="submission" date="2020-08" db="EMBL/GenBank/DDBJ databases">
        <title>Novel species isolated from subtropical streams in China.</title>
        <authorList>
            <person name="Lu H."/>
        </authorList>
    </citation>
    <scope>NUCLEOTIDE SEQUENCE [LARGE SCALE GENOMIC DNA]</scope>
    <source>
        <strain evidence="3 4">KCTC 52442</strain>
    </source>
</reference>
<gene>
    <name evidence="3" type="ORF">H8K33_03225</name>
</gene>
<feature type="chain" id="PRO_5046618663" evidence="2">
    <location>
        <begin position="22"/>
        <end position="128"/>
    </location>
</feature>
<comment type="caution">
    <text evidence="3">The sequence shown here is derived from an EMBL/GenBank/DDBJ whole genome shotgun (WGS) entry which is preliminary data.</text>
</comment>